<gene>
    <name evidence="3" type="ORF">C3Y98_01205</name>
</gene>
<dbReference type="InterPro" id="IPR002881">
    <property type="entry name" value="DUF58"/>
</dbReference>
<dbReference type="AlphaFoldDB" id="A0A4Y9VUK7"/>
<organism evidence="3 4">
    <name type="scientific">Methylotenera oryzisoli</name>
    <dbReference type="NCBI Taxonomy" id="2080758"/>
    <lineage>
        <taxon>Bacteria</taxon>
        <taxon>Pseudomonadati</taxon>
        <taxon>Pseudomonadota</taxon>
        <taxon>Betaproteobacteria</taxon>
        <taxon>Nitrosomonadales</taxon>
        <taxon>Methylophilaceae</taxon>
        <taxon>Methylotenera</taxon>
    </lineage>
</organism>
<keyword evidence="4" id="KW-1185">Reference proteome</keyword>
<dbReference type="OrthoDB" id="5298497at2"/>
<comment type="caution">
    <text evidence="3">The sequence shown here is derived from an EMBL/GenBank/DDBJ whole genome shotgun (WGS) entry which is preliminary data.</text>
</comment>
<keyword evidence="1" id="KW-1133">Transmembrane helix</keyword>
<dbReference type="EMBL" id="PQVH01000002">
    <property type="protein sequence ID" value="TFW73004.1"/>
    <property type="molecule type" value="Genomic_DNA"/>
</dbReference>
<feature type="transmembrane region" description="Helical" evidence="1">
    <location>
        <begin position="37"/>
        <end position="56"/>
    </location>
</feature>
<keyword evidence="1" id="KW-0812">Transmembrane</keyword>
<name>A0A4Y9VUK7_9PROT</name>
<dbReference type="Pfam" id="PF01882">
    <property type="entry name" value="DUF58"/>
    <property type="match status" value="1"/>
</dbReference>
<evidence type="ECO:0000256" key="1">
    <source>
        <dbReference type="SAM" id="Phobius"/>
    </source>
</evidence>
<evidence type="ECO:0000313" key="3">
    <source>
        <dbReference type="EMBL" id="TFW73004.1"/>
    </source>
</evidence>
<dbReference type="PANTHER" id="PTHR34351">
    <property type="entry name" value="SLR1927 PROTEIN-RELATED"/>
    <property type="match status" value="1"/>
</dbReference>
<protein>
    <submittedName>
        <fullName evidence="3">DUF58 domain-containing protein</fullName>
    </submittedName>
</protein>
<proteinExistence type="predicted"/>
<accession>A0A4Y9VUK7</accession>
<dbReference type="PANTHER" id="PTHR34351:SF2">
    <property type="entry name" value="DUF58 DOMAIN-CONTAINING PROTEIN"/>
    <property type="match status" value="1"/>
</dbReference>
<feature type="domain" description="DUF58" evidence="2">
    <location>
        <begin position="214"/>
        <end position="378"/>
    </location>
</feature>
<dbReference type="RefSeq" id="WP_135276312.1">
    <property type="nucleotide sequence ID" value="NZ_PQVH01000002.1"/>
</dbReference>
<sequence length="420" mass="46441">MILSYIKEHPVLRHQKILIITVLTLVAYYIALNREQAFPWLIASLLLSSLIASYLFPRLLIRNVSVSRTGPDRAKENEHIFFDIKISNHGIIPRFMIQAIDKLPFIHSLEGIKSNTQILGVVAYIGSGATHNFKVSVGCEKRGLYQLGPVGISTSFPFGLLEAHQNKNGGTQTLTIYPDLFPIIRLPLLGTPSEIHRGAFLLPKGAGSAEFSGLREYRQGDNPRHIHWPTTARTNELMLKEFEPLASAKLHIILDQSKVSNVGTGKHASFEYAVRIAASIARYATNNGMSINVSPYQGKDSIGLGSGEMHFREIMDYLAIIDANSDVTYSTVIQEVAMSMTEGQTTIVFLSEPSARVSETLQSLALLKARGANIIAIHLDRASFMGTHSESHSLWTGIFDLDIGYFSIRKDDNLTSAFNS</sequence>
<evidence type="ECO:0000259" key="2">
    <source>
        <dbReference type="Pfam" id="PF01882"/>
    </source>
</evidence>
<dbReference type="Proteomes" id="UP000297706">
    <property type="component" value="Unassembled WGS sequence"/>
</dbReference>
<keyword evidence="1" id="KW-0472">Membrane</keyword>
<feature type="transmembrane region" description="Helical" evidence="1">
    <location>
        <begin position="12"/>
        <end position="31"/>
    </location>
</feature>
<reference evidence="3 4" key="1">
    <citation type="submission" date="2018-02" db="EMBL/GenBank/DDBJ databases">
        <title>A novel lanthanide dependent methylotroph, Methylotenera sp. La3113.</title>
        <authorList>
            <person name="Lv H."/>
            <person name="Tani A."/>
        </authorList>
    </citation>
    <scope>NUCLEOTIDE SEQUENCE [LARGE SCALE GENOMIC DNA]</scope>
    <source>
        <strain evidence="3 4">La3113</strain>
    </source>
</reference>
<evidence type="ECO:0000313" key="4">
    <source>
        <dbReference type="Proteomes" id="UP000297706"/>
    </source>
</evidence>